<dbReference type="PANTHER" id="PTHR32332:SF34">
    <property type="entry name" value="2-NITROPROPANE DIOXYGENASE FAMILY, PUTATIVE-RELATED"/>
    <property type="match status" value="1"/>
</dbReference>
<keyword evidence="2" id="KW-1185">Reference proteome</keyword>
<accession>A0A0C9XGU8</accession>
<sequence length="254" mass="28254">MAMPQQWRQAHDDDMTCFESSKTLRKQLQYICSKLNVAAGIPIPTRVGLLGKMGVLGDPCIPVVLDEPATIWFTFGTDLGKHVEQVQVYDEKREKLHKMLVFVIVNLVKDALHVVNKWKVDVLVIQGTEASGHGGAAAPPLLNLLQGVLDTIPDVALFTLRASEVILRTLFLFMPKCMYSDQILAFDKINRTAMWPEGIDGRAIANDILLKKTDEDKAEGKTDHLVIWAGVGVRRIKDIKEETVAALIKCAQLQ</sequence>
<dbReference type="AlphaFoldDB" id="A0A0C9XGU8"/>
<evidence type="ECO:0000313" key="1">
    <source>
        <dbReference type="EMBL" id="KIJ95347.1"/>
    </source>
</evidence>
<dbReference type="Gene3D" id="3.20.20.70">
    <property type="entry name" value="Aldolase class I"/>
    <property type="match status" value="1"/>
</dbReference>
<dbReference type="OrthoDB" id="2349068at2759"/>
<proteinExistence type="predicted"/>
<dbReference type="EMBL" id="KN838759">
    <property type="protein sequence ID" value="KIJ95347.1"/>
    <property type="molecule type" value="Genomic_DNA"/>
</dbReference>
<gene>
    <name evidence="1" type="ORF">K443DRAFT_134440</name>
</gene>
<dbReference type="Proteomes" id="UP000054477">
    <property type="component" value="Unassembled WGS sequence"/>
</dbReference>
<reference evidence="1 2" key="1">
    <citation type="submission" date="2014-04" db="EMBL/GenBank/DDBJ databases">
        <authorList>
            <consortium name="DOE Joint Genome Institute"/>
            <person name="Kuo A."/>
            <person name="Kohler A."/>
            <person name="Nagy L.G."/>
            <person name="Floudas D."/>
            <person name="Copeland A."/>
            <person name="Barry K.W."/>
            <person name="Cichocki N."/>
            <person name="Veneault-Fourrey C."/>
            <person name="LaButti K."/>
            <person name="Lindquist E.A."/>
            <person name="Lipzen A."/>
            <person name="Lundell T."/>
            <person name="Morin E."/>
            <person name="Murat C."/>
            <person name="Sun H."/>
            <person name="Tunlid A."/>
            <person name="Henrissat B."/>
            <person name="Grigoriev I.V."/>
            <person name="Hibbett D.S."/>
            <person name="Martin F."/>
            <person name="Nordberg H.P."/>
            <person name="Cantor M.N."/>
            <person name="Hua S.X."/>
        </authorList>
    </citation>
    <scope>NUCLEOTIDE SEQUENCE [LARGE SCALE GENOMIC DNA]</scope>
    <source>
        <strain evidence="1 2">LaAM-08-1</strain>
    </source>
</reference>
<reference evidence="2" key="2">
    <citation type="submission" date="2015-01" db="EMBL/GenBank/DDBJ databases">
        <title>Evolutionary Origins and Diversification of the Mycorrhizal Mutualists.</title>
        <authorList>
            <consortium name="DOE Joint Genome Institute"/>
            <consortium name="Mycorrhizal Genomics Consortium"/>
            <person name="Kohler A."/>
            <person name="Kuo A."/>
            <person name="Nagy L.G."/>
            <person name="Floudas D."/>
            <person name="Copeland A."/>
            <person name="Barry K.W."/>
            <person name="Cichocki N."/>
            <person name="Veneault-Fourrey C."/>
            <person name="LaButti K."/>
            <person name="Lindquist E.A."/>
            <person name="Lipzen A."/>
            <person name="Lundell T."/>
            <person name="Morin E."/>
            <person name="Murat C."/>
            <person name="Riley R."/>
            <person name="Ohm R."/>
            <person name="Sun H."/>
            <person name="Tunlid A."/>
            <person name="Henrissat B."/>
            <person name="Grigoriev I.V."/>
            <person name="Hibbett D.S."/>
            <person name="Martin F."/>
        </authorList>
    </citation>
    <scope>NUCLEOTIDE SEQUENCE [LARGE SCALE GENOMIC DNA]</scope>
    <source>
        <strain evidence="2">LaAM-08-1</strain>
    </source>
</reference>
<dbReference type="STRING" id="1095629.A0A0C9XGU8"/>
<dbReference type="SUPFAM" id="SSF51412">
    <property type="entry name" value="Inosine monophosphate dehydrogenase (IMPDH)"/>
    <property type="match status" value="1"/>
</dbReference>
<name>A0A0C9XGU8_9AGAR</name>
<dbReference type="PANTHER" id="PTHR32332">
    <property type="entry name" value="2-NITROPROPANE DIOXYGENASE"/>
    <property type="match status" value="1"/>
</dbReference>
<evidence type="ECO:0000313" key="2">
    <source>
        <dbReference type="Proteomes" id="UP000054477"/>
    </source>
</evidence>
<dbReference type="HOGENOM" id="CLU_1094451_0_0_1"/>
<organism evidence="1 2">
    <name type="scientific">Laccaria amethystina LaAM-08-1</name>
    <dbReference type="NCBI Taxonomy" id="1095629"/>
    <lineage>
        <taxon>Eukaryota</taxon>
        <taxon>Fungi</taxon>
        <taxon>Dikarya</taxon>
        <taxon>Basidiomycota</taxon>
        <taxon>Agaricomycotina</taxon>
        <taxon>Agaricomycetes</taxon>
        <taxon>Agaricomycetidae</taxon>
        <taxon>Agaricales</taxon>
        <taxon>Agaricineae</taxon>
        <taxon>Hydnangiaceae</taxon>
        <taxon>Laccaria</taxon>
    </lineage>
</organism>
<protein>
    <submittedName>
        <fullName evidence="1">Uncharacterized protein</fullName>
    </submittedName>
</protein>
<dbReference type="InterPro" id="IPR013785">
    <property type="entry name" value="Aldolase_TIM"/>
</dbReference>